<evidence type="ECO:0000256" key="1">
    <source>
        <dbReference type="SAM" id="MobiDB-lite"/>
    </source>
</evidence>
<dbReference type="RefSeq" id="WP_100203900.1">
    <property type="nucleotide sequence ID" value="NZ_PGGW01000066.1"/>
</dbReference>
<sequence>MSERNTFARSLHDLGLGAWFGGSLMGVIGLNGAAADEDTADRDRVSTNGWAKWTPVNAAAIAAHLIGGTVILAANARRVQYQRGVDVSTAAKLAATGAAMAATAYTRVLGKRLERATEPEPGGGEGTEDLMSADDARRQMHIAQWAVPALTGVVMVLNSLHGEQQRPEEQRRGILQRVTGRDVP</sequence>
<keyword evidence="2" id="KW-1133">Transmembrane helix</keyword>
<dbReference type="AlphaFoldDB" id="A0A2M8LTH7"/>
<proteinExistence type="predicted"/>
<comment type="caution">
    <text evidence="3">The sequence shown here is derived from an EMBL/GenBank/DDBJ whole genome shotgun (WGS) entry which is preliminary data.</text>
</comment>
<protein>
    <recommendedName>
        <fullName evidence="5">ABC-type Mn/Zn transport systems, ATPase component</fullName>
    </recommendedName>
</protein>
<keyword evidence="2" id="KW-0812">Transmembrane</keyword>
<dbReference type="Proteomes" id="UP000230407">
    <property type="component" value="Unassembled WGS sequence"/>
</dbReference>
<keyword evidence="2" id="KW-0472">Membrane</keyword>
<evidence type="ECO:0000313" key="4">
    <source>
        <dbReference type="Proteomes" id="UP000230407"/>
    </source>
</evidence>
<evidence type="ECO:0008006" key="5">
    <source>
        <dbReference type="Google" id="ProtNLM"/>
    </source>
</evidence>
<name>A0A2M8LTH7_9ACTN</name>
<feature type="transmembrane region" description="Helical" evidence="2">
    <location>
        <begin position="54"/>
        <end position="74"/>
    </location>
</feature>
<organism evidence="3 4">
    <name type="scientific">Streptomyces carminius</name>
    <dbReference type="NCBI Taxonomy" id="2665496"/>
    <lineage>
        <taxon>Bacteria</taxon>
        <taxon>Bacillati</taxon>
        <taxon>Actinomycetota</taxon>
        <taxon>Actinomycetes</taxon>
        <taxon>Kitasatosporales</taxon>
        <taxon>Streptomycetaceae</taxon>
        <taxon>Streptomyces</taxon>
    </lineage>
</organism>
<feature type="transmembrane region" description="Helical" evidence="2">
    <location>
        <begin position="12"/>
        <end position="34"/>
    </location>
</feature>
<reference evidence="3 4" key="1">
    <citation type="submission" date="2017-11" db="EMBL/GenBank/DDBJ databases">
        <title>Streptomyces carmine sp. nov., a novel actinomycete isolated from Sophora alopecuroides in Xinjiang, China.</title>
        <authorList>
            <person name="Wang Y."/>
            <person name="Luo X."/>
            <person name="Wan C."/>
            <person name="Zhang L."/>
        </authorList>
    </citation>
    <scope>NUCLEOTIDE SEQUENCE [LARGE SCALE GENOMIC DNA]</scope>
    <source>
        <strain evidence="3 4">TRM SA0054</strain>
    </source>
</reference>
<gene>
    <name evidence="3" type="ORF">CUT44_23325</name>
</gene>
<evidence type="ECO:0000313" key="3">
    <source>
        <dbReference type="EMBL" id="PJE95257.1"/>
    </source>
</evidence>
<feature type="region of interest" description="Disordered" evidence="1">
    <location>
        <begin position="163"/>
        <end position="184"/>
    </location>
</feature>
<dbReference type="EMBL" id="PGGW01000066">
    <property type="protein sequence ID" value="PJE95257.1"/>
    <property type="molecule type" value="Genomic_DNA"/>
</dbReference>
<feature type="compositionally biased region" description="Basic and acidic residues" evidence="1">
    <location>
        <begin position="163"/>
        <end position="172"/>
    </location>
</feature>
<keyword evidence="4" id="KW-1185">Reference proteome</keyword>
<accession>A0A2M8LTH7</accession>
<evidence type="ECO:0000256" key="2">
    <source>
        <dbReference type="SAM" id="Phobius"/>
    </source>
</evidence>